<dbReference type="EMBL" id="CP023009">
    <property type="protein sequence ID" value="AXW87069.1"/>
    <property type="molecule type" value="Genomic_DNA"/>
</dbReference>
<name>A0AAD0SH18_9GAMM</name>
<dbReference type="InterPro" id="IPR036736">
    <property type="entry name" value="ACP-like_sf"/>
</dbReference>
<protein>
    <submittedName>
        <fullName evidence="2">Coronafacic acid synthetase</fullName>
    </submittedName>
</protein>
<feature type="domain" description="Carrier" evidence="1">
    <location>
        <begin position="1"/>
        <end position="83"/>
    </location>
</feature>
<dbReference type="AlphaFoldDB" id="A0AAD0SH18"/>
<evidence type="ECO:0000313" key="3">
    <source>
        <dbReference type="Proteomes" id="UP000263881"/>
    </source>
</evidence>
<sequence length="90" mass="10131">MNIEDTLIGILVDDLFISTPRSDIDPNINLRDGLGLDSLGFSELRAQCEYAFNIKIEDEYFTPEHFHSVNTLTQLVKRLTSSSVQGENAQ</sequence>
<dbReference type="Proteomes" id="UP000263881">
    <property type="component" value="Chromosome"/>
</dbReference>
<evidence type="ECO:0000313" key="2">
    <source>
        <dbReference type="EMBL" id="AXW87069.1"/>
    </source>
</evidence>
<dbReference type="InterPro" id="IPR009081">
    <property type="entry name" value="PP-bd_ACP"/>
</dbReference>
<keyword evidence="3" id="KW-1185">Reference proteome</keyword>
<dbReference type="PROSITE" id="PS50075">
    <property type="entry name" value="CARRIER"/>
    <property type="match status" value="1"/>
</dbReference>
<accession>A0AAD0SH18</accession>
<dbReference type="RefSeq" id="WP_085653149.1">
    <property type="nucleotide sequence ID" value="NZ_CP023009.1"/>
</dbReference>
<dbReference type="KEGG" id="lbq:CKQ53_08800"/>
<proteinExistence type="predicted"/>
<dbReference type="Gene3D" id="1.10.1200.10">
    <property type="entry name" value="ACP-like"/>
    <property type="match status" value="1"/>
</dbReference>
<dbReference type="SUPFAM" id="SSF47336">
    <property type="entry name" value="ACP-like"/>
    <property type="match status" value="1"/>
</dbReference>
<dbReference type="Pfam" id="PF00550">
    <property type="entry name" value="PP-binding"/>
    <property type="match status" value="1"/>
</dbReference>
<gene>
    <name evidence="2" type="ORF">CKQ53_08800</name>
</gene>
<organism evidence="2 3">
    <name type="scientific">Lonsdalea britannica</name>
    <dbReference type="NCBI Taxonomy" id="1082704"/>
    <lineage>
        <taxon>Bacteria</taxon>
        <taxon>Pseudomonadati</taxon>
        <taxon>Pseudomonadota</taxon>
        <taxon>Gammaproteobacteria</taxon>
        <taxon>Enterobacterales</taxon>
        <taxon>Pectobacteriaceae</taxon>
        <taxon>Lonsdalea</taxon>
    </lineage>
</organism>
<evidence type="ECO:0000259" key="1">
    <source>
        <dbReference type="PROSITE" id="PS50075"/>
    </source>
</evidence>
<reference evidence="2 3" key="1">
    <citation type="submission" date="2017-08" db="EMBL/GenBank/DDBJ databases">
        <title>Comparative genomics of bacteria isolated from necrotic lesions of AOD affected trees.</title>
        <authorList>
            <person name="Doonan J."/>
            <person name="Denman S."/>
            <person name="McDonald J.E."/>
        </authorList>
    </citation>
    <scope>NUCLEOTIDE SEQUENCE [LARGE SCALE GENOMIC DNA]</scope>
    <source>
        <strain evidence="2 3">477</strain>
    </source>
</reference>